<dbReference type="InterPro" id="IPR050815">
    <property type="entry name" value="TF_fung"/>
</dbReference>
<dbReference type="AlphaFoldDB" id="V2XHZ8"/>
<dbReference type="PANTHER" id="PTHR47338">
    <property type="entry name" value="ZN(II)2CYS6 TRANSCRIPTION FACTOR (EUROFUNG)-RELATED"/>
    <property type="match status" value="1"/>
</dbReference>
<organism evidence="8 9">
    <name type="scientific">Moniliophthora roreri (strain MCA 2997)</name>
    <name type="common">Cocoa frosty pod rot fungus</name>
    <name type="synonym">Crinipellis roreri</name>
    <dbReference type="NCBI Taxonomy" id="1381753"/>
    <lineage>
        <taxon>Eukaryota</taxon>
        <taxon>Fungi</taxon>
        <taxon>Dikarya</taxon>
        <taxon>Basidiomycota</taxon>
        <taxon>Agaricomycotina</taxon>
        <taxon>Agaricomycetes</taxon>
        <taxon>Agaricomycetidae</taxon>
        <taxon>Agaricales</taxon>
        <taxon>Marasmiineae</taxon>
        <taxon>Marasmiaceae</taxon>
        <taxon>Moniliophthora</taxon>
    </lineage>
</organism>
<dbReference type="InterPro" id="IPR007219">
    <property type="entry name" value="XnlR_reg_dom"/>
</dbReference>
<dbReference type="HOGENOM" id="CLU_009416_0_0_1"/>
<proteinExistence type="predicted"/>
<feature type="domain" description="Zn(2)-C6 fungal-type" evidence="7">
    <location>
        <begin position="13"/>
        <end position="61"/>
    </location>
</feature>
<evidence type="ECO:0000256" key="4">
    <source>
        <dbReference type="ARBA" id="ARBA00023163"/>
    </source>
</evidence>
<feature type="region of interest" description="Disordered" evidence="6">
    <location>
        <begin position="330"/>
        <end position="367"/>
    </location>
</feature>
<dbReference type="CDD" id="cd00067">
    <property type="entry name" value="GAL4"/>
    <property type="match status" value="1"/>
</dbReference>
<feature type="compositionally biased region" description="Basic and acidic residues" evidence="6">
    <location>
        <begin position="330"/>
        <end position="339"/>
    </location>
</feature>
<evidence type="ECO:0000313" key="8">
    <source>
        <dbReference type="EMBL" id="ESK93352.1"/>
    </source>
</evidence>
<dbReference type="CDD" id="cd12148">
    <property type="entry name" value="fungal_TF_MHR"/>
    <property type="match status" value="1"/>
</dbReference>
<dbReference type="PROSITE" id="PS50048">
    <property type="entry name" value="ZN2_CY6_FUNGAL_2"/>
    <property type="match status" value="1"/>
</dbReference>
<dbReference type="GO" id="GO:0006351">
    <property type="term" value="P:DNA-templated transcription"/>
    <property type="evidence" value="ECO:0007669"/>
    <property type="project" value="InterPro"/>
</dbReference>
<dbReference type="SMART" id="SM00066">
    <property type="entry name" value="GAL4"/>
    <property type="match status" value="1"/>
</dbReference>
<evidence type="ECO:0000256" key="2">
    <source>
        <dbReference type="ARBA" id="ARBA00022723"/>
    </source>
</evidence>
<reference evidence="8 9" key="1">
    <citation type="journal article" date="2014" name="BMC Genomics">
        <title>Genome and secretome analysis of the hemibiotrophic fungal pathogen, Moniliophthora roreri, which causes frosty pod rot disease of cacao: mechanisms of the biotrophic and necrotrophic phases.</title>
        <authorList>
            <person name="Meinhardt L.W."/>
            <person name="Costa G.G.L."/>
            <person name="Thomazella D.P.T."/>
            <person name="Teixeira P.J.P.L."/>
            <person name="Carazzolle M.F."/>
            <person name="Schuster S.C."/>
            <person name="Carlson J.E."/>
            <person name="Guiltinan M.J."/>
            <person name="Mieczkowski P."/>
            <person name="Farmer A."/>
            <person name="Ramaraj T."/>
            <person name="Crozier J."/>
            <person name="Davis R.E."/>
            <person name="Shao J."/>
            <person name="Melnick R.L."/>
            <person name="Pereira G.A.G."/>
            <person name="Bailey B.A."/>
        </authorList>
    </citation>
    <scope>NUCLEOTIDE SEQUENCE [LARGE SCALE GENOMIC DNA]</scope>
    <source>
        <strain evidence="8 9">MCA 2997</strain>
    </source>
</reference>
<dbReference type="KEGG" id="mrr:Moror_1763"/>
<dbReference type="Proteomes" id="UP000017559">
    <property type="component" value="Unassembled WGS sequence"/>
</dbReference>
<protein>
    <recommendedName>
        <fullName evidence="7">Zn(2)-C6 fungal-type domain-containing protein</fullName>
    </recommendedName>
</protein>
<accession>V2XHZ8</accession>
<feature type="compositionally biased region" description="Polar residues" evidence="6">
    <location>
        <begin position="343"/>
        <end position="359"/>
    </location>
</feature>
<dbReference type="SUPFAM" id="SSF57701">
    <property type="entry name" value="Zn2/Cys6 DNA-binding domain"/>
    <property type="match status" value="1"/>
</dbReference>
<dbReference type="Gene3D" id="4.10.240.10">
    <property type="entry name" value="Zn(2)-C6 fungal-type DNA-binding domain"/>
    <property type="match status" value="1"/>
</dbReference>
<keyword evidence="5" id="KW-0539">Nucleus</keyword>
<evidence type="ECO:0000256" key="6">
    <source>
        <dbReference type="SAM" id="MobiDB-lite"/>
    </source>
</evidence>
<dbReference type="OrthoDB" id="39175at2759"/>
<comment type="caution">
    <text evidence="8">The sequence shown here is derived from an EMBL/GenBank/DDBJ whole genome shotgun (WGS) entry which is preliminary data.</text>
</comment>
<evidence type="ECO:0000259" key="7">
    <source>
        <dbReference type="PROSITE" id="PS50048"/>
    </source>
</evidence>
<evidence type="ECO:0000313" key="9">
    <source>
        <dbReference type="Proteomes" id="UP000017559"/>
    </source>
</evidence>
<dbReference type="STRING" id="1381753.V2XHZ8"/>
<comment type="subcellular location">
    <subcellularLocation>
        <location evidence="1">Nucleus</location>
    </subcellularLocation>
</comment>
<dbReference type="GO" id="GO:0008270">
    <property type="term" value="F:zinc ion binding"/>
    <property type="evidence" value="ECO:0007669"/>
    <property type="project" value="InterPro"/>
</dbReference>
<dbReference type="PANTHER" id="PTHR47338:SF29">
    <property type="entry name" value="ZN(2)-C6 FUNGAL-TYPE DOMAIN-CONTAINING PROTEIN"/>
    <property type="match status" value="1"/>
</dbReference>
<keyword evidence="4" id="KW-0804">Transcription</keyword>
<feature type="compositionally biased region" description="Low complexity" evidence="6">
    <location>
        <begin position="101"/>
        <end position="111"/>
    </location>
</feature>
<keyword evidence="3" id="KW-0805">Transcription regulation</keyword>
<dbReference type="GO" id="GO:0003677">
    <property type="term" value="F:DNA binding"/>
    <property type="evidence" value="ECO:0007669"/>
    <property type="project" value="InterPro"/>
</dbReference>
<name>V2XHZ8_MONRO</name>
<dbReference type="InterPro" id="IPR001138">
    <property type="entry name" value="Zn2Cys6_DnaBD"/>
</dbReference>
<evidence type="ECO:0000256" key="3">
    <source>
        <dbReference type="ARBA" id="ARBA00023015"/>
    </source>
</evidence>
<dbReference type="EMBL" id="AWSO01000201">
    <property type="protein sequence ID" value="ESK93352.1"/>
    <property type="molecule type" value="Genomic_DNA"/>
</dbReference>
<gene>
    <name evidence="8" type="ORF">Moror_1763</name>
</gene>
<evidence type="ECO:0000256" key="5">
    <source>
        <dbReference type="ARBA" id="ARBA00023242"/>
    </source>
</evidence>
<evidence type="ECO:0000256" key="1">
    <source>
        <dbReference type="ARBA" id="ARBA00004123"/>
    </source>
</evidence>
<sequence>MSSTSLILKRHQACHQCRKRKLKCDAKRPTCSTCMRSHSHSIAHAPVGSPMKQQLPPECTYDDVADASAPKIEGPRSKYERLENRICELEEQLRHKERESSQGLQSRSSGSPYDSSIHLPQEGSPNDYPPNYHQINFEATGQDIYDPSWPRRLPNHDHLKHLLTAFLQHHPHATRLIHVPSFMASLSLHPTHPRFPAVSLLHAVCAMGSLYTRWPDQRRDVTQTLYPPRDIFAEVHASYAKEASEMLENSGENLFEVLRTNIILSWFYWAQSKSVEVFMMSSRTLRLAILLGLNLSPPAPPQHPTRRQDLWSCSIYFKGLQNHELDLGVHATHPSDTKGRGQPSEQRPNHHNPQASPNGVPTKPPLLGHIRSESSMISEAENVLEEEIRRNAFWLAYATEREQGCGNGWALSLDDNDVGQATPLGVCPMSQGMIEARDRQWAHDADLLIRHPPNETDSFTIYIKGTILISMVKTFNLRFRSRYLHRRHNHDFTEPVDPGLPTLDRSDINRFMQIDHLIASFLPSFPNHLRNPIKATTVDNHLYTASLMPHVATIILHDPHAEIRNVACVSAMRILSAARSILDLVHDICSTSYDVTLLDYFCSFCWFVAGRVLVRFLQAAVDAGDNHYIAELRAEVDFLYLAIARVGQQVPLAFRFARTLDELVNTQGRGSLDVSDPALTFPRPSDPSMLIQLCQDGVPKEQSGISLHETLYASGGIT</sequence>
<dbReference type="SMART" id="SM00906">
    <property type="entry name" value="Fungal_trans"/>
    <property type="match status" value="1"/>
</dbReference>
<dbReference type="InterPro" id="IPR036864">
    <property type="entry name" value="Zn2-C6_fun-type_DNA-bd_sf"/>
</dbReference>
<keyword evidence="9" id="KW-1185">Reference proteome</keyword>
<dbReference type="GO" id="GO:0005634">
    <property type="term" value="C:nucleus"/>
    <property type="evidence" value="ECO:0007669"/>
    <property type="project" value="UniProtKB-SubCell"/>
</dbReference>
<feature type="region of interest" description="Disordered" evidence="6">
    <location>
        <begin position="94"/>
        <end position="134"/>
    </location>
</feature>
<dbReference type="GO" id="GO:0000981">
    <property type="term" value="F:DNA-binding transcription factor activity, RNA polymerase II-specific"/>
    <property type="evidence" value="ECO:0007669"/>
    <property type="project" value="InterPro"/>
</dbReference>
<dbReference type="Pfam" id="PF00172">
    <property type="entry name" value="Zn_clus"/>
    <property type="match status" value="1"/>
</dbReference>
<keyword evidence="2" id="KW-0479">Metal-binding</keyword>